<dbReference type="PANTHER" id="PTHR43977">
    <property type="entry name" value="STRUCTURAL MAINTENANCE OF CHROMOSOMES PROTEIN 3"/>
    <property type="match status" value="1"/>
</dbReference>
<keyword evidence="1" id="KW-0175">Coiled coil</keyword>
<feature type="domain" description="RecF/RecN/SMC N-terminal" evidence="2">
    <location>
        <begin position="15"/>
        <end position="765"/>
    </location>
</feature>
<accession>A0A833NY05</accession>
<dbReference type="Proteomes" id="UP000488506">
    <property type="component" value="Unassembled WGS sequence"/>
</dbReference>
<organism evidence="3 4">
    <name type="scientific">Candidatus Saganbacteria bacterium</name>
    <dbReference type="NCBI Taxonomy" id="2575572"/>
    <lineage>
        <taxon>Bacteria</taxon>
        <taxon>Bacillati</taxon>
        <taxon>Saganbacteria</taxon>
    </lineage>
</organism>
<gene>
    <name evidence="3" type="ORF">FD145_1447</name>
</gene>
<dbReference type="AlphaFoldDB" id="A0A833NY05"/>
<dbReference type="InterPro" id="IPR027417">
    <property type="entry name" value="P-loop_NTPase"/>
</dbReference>
<feature type="coiled-coil region" evidence="1">
    <location>
        <begin position="223"/>
        <end position="318"/>
    </location>
</feature>
<dbReference type="InterPro" id="IPR003395">
    <property type="entry name" value="RecF/RecN/SMC_N"/>
</dbReference>
<protein>
    <submittedName>
        <fullName evidence="3">Chromosome segregation protein</fullName>
    </submittedName>
</protein>
<dbReference type="EMBL" id="WPAF01000035">
    <property type="protein sequence ID" value="KAF0133095.1"/>
    <property type="molecule type" value="Genomic_DNA"/>
</dbReference>
<dbReference type="SUPFAM" id="SSF52540">
    <property type="entry name" value="P-loop containing nucleoside triphosphate hydrolases"/>
    <property type="match status" value="1"/>
</dbReference>
<reference evidence="3 4" key="1">
    <citation type="submission" date="2019-12" db="EMBL/GenBank/DDBJ databases">
        <authorList>
            <person name="Wolfe R."/>
            <person name="Danczak R."/>
            <person name="Wilkins M."/>
        </authorList>
    </citation>
    <scope>NUCLEOTIDE SEQUENCE [LARGE SCALE GENOMIC DNA]</scope>
    <source>
        <strain evidence="3">X2_MaxBin.013</strain>
    </source>
</reference>
<dbReference type="Gene3D" id="3.40.50.300">
    <property type="entry name" value="P-loop containing nucleotide triphosphate hydrolases"/>
    <property type="match status" value="2"/>
</dbReference>
<evidence type="ECO:0000256" key="1">
    <source>
        <dbReference type="SAM" id="Coils"/>
    </source>
</evidence>
<sequence length="776" mass="89229">MQGIFYYDKISPDMFLKSLIIRGFKTFADRIELDFLSDAGITAIVGPNGCGKSNVVDAFRFALGEGNFRELRVNALPEVIFAGTDIRKPLSLAEVSLVFDNSSNFLPINYSEVAVRRKTFRDGTSEFFINQQSVRLKDLRNLFLDTGISCDSMSIISQGKVDAVLLSRPEERRIFFEEVAGVHKYKVRRIEVEKKLIICEQNLLRITDLKVEIGEQSIALEAQAKKAREYKEIQKRLKEIEVAIFKRQVEDYLSKKESIEEKLIELRAAAQEFSNQAKEISERRHLLKEEIRKKELVVDSLKLQSDEIREKIEEAHNNIILGRERKIFEEKNKIRDMAEEEKFLLFEISRFEDSIKQLDSKKAEVLSQIQQFEKANVDDLPELRPVINMGMKLIGHVNYLTEALYGKIGIALRTQAEDKLFEMLKAETSKIEREEKEIIKKIKEKNEQIKGIKKKEAELNENLLKFESAKDIKETPELKELKKEKERLEAKIGEIRGEKEKLFEKIEKFEEVPLKQTQDNTELVKEEIQLAKITGELEQIEERVKGEYGLTREELLAQETELSNLSRAKGEADELKRRLRELEPVNLMAIDEYEKVKERFDFITTQHTDINQARANLITLIGDLDGKAKENFNLTMETISKNFKEIFSSLFDGGEVKIEINENEGIDISVCPSGRKWLNLSLLSGGERALTAIALLLSFLKTQPSPLCILDEVDAALDEGNVIRFARFLKDFSSKTQIIVITHNRRTMEAADIIYGVTMEDPGVSKVVSMKLEKVQ</sequence>
<proteinExistence type="predicted"/>
<name>A0A833NY05_UNCSA</name>
<evidence type="ECO:0000313" key="4">
    <source>
        <dbReference type="Proteomes" id="UP000488506"/>
    </source>
</evidence>
<comment type="caution">
    <text evidence="3">The sequence shown here is derived from an EMBL/GenBank/DDBJ whole genome shotgun (WGS) entry which is preliminary data.</text>
</comment>
<dbReference type="Pfam" id="PF02463">
    <property type="entry name" value="SMC_N"/>
    <property type="match status" value="1"/>
</dbReference>
<evidence type="ECO:0000313" key="3">
    <source>
        <dbReference type="EMBL" id="KAF0133095.1"/>
    </source>
</evidence>
<evidence type="ECO:0000259" key="2">
    <source>
        <dbReference type="Pfam" id="PF02463"/>
    </source>
</evidence>
<feature type="coiled-coil region" evidence="1">
    <location>
        <begin position="424"/>
        <end position="578"/>
    </location>
</feature>